<organism evidence="1">
    <name type="scientific">viral metagenome</name>
    <dbReference type="NCBI Taxonomy" id="1070528"/>
    <lineage>
        <taxon>unclassified sequences</taxon>
        <taxon>metagenomes</taxon>
        <taxon>organismal metagenomes</taxon>
    </lineage>
</organism>
<reference evidence="1" key="1">
    <citation type="submission" date="2020-03" db="EMBL/GenBank/DDBJ databases">
        <title>The deep terrestrial virosphere.</title>
        <authorList>
            <person name="Holmfeldt K."/>
            <person name="Nilsson E."/>
            <person name="Simone D."/>
            <person name="Lopez-Fernandez M."/>
            <person name="Wu X."/>
            <person name="de Brujin I."/>
            <person name="Lundin D."/>
            <person name="Andersson A."/>
            <person name="Bertilsson S."/>
            <person name="Dopson M."/>
        </authorList>
    </citation>
    <scope>NUCLEOTIDE SEQUENCE</scope>
    <source>
        <strain evidence="1">MM415B01486</strain>
    </source>
</reference>
<sequence>MTTWLDWLLFGVRDIYAAGVEKTTRPALNFIGMSVTDDAVNERLDIELTDAALSTLEQGGAATGEALVWDGAAWSPSSDFAAQNLSTLGKAAIGVDVSHVGTDDAVLMPEAVGVNWRDVTGATTYPGLKVDVSHNLYLGATNAPRPGNIAIGCTTGVAMSIAGTQRFALAAASLGLAVPTVTIGTSAAAAYLLAASGATSLTVGFVAAVGTGADLDLRGQVSSGDVGGDVTLAGAAGATAAEGGAVVISSGVRLTHTTVAVGDSPYSVVTADISIHVRTGGGAITIALPPAVPGRRITITDIDGAAGASNITVDPDGTETITSGGAGAALTMATNWQSVTLEGSNSAGSWLVVATS</sequence>
<gene>
    <name evidence="1" type="ORF">MM415B01486_0008</name>
</gene>
<dbReference type="EMBL" id="MT141312">
    <property type="protein sequence ID" value="QJA58186.1"/>
    <property type="molecule type" value="Genomic_DNA"/>
</dbReference>
<proteinExistence type="predicted"/>
<evidence type="ECO:0000313" key="1">
    <source>
        <dbReference type="EMBL" id="QJA58186.1"/>
    </source>
</evidence>
<protein>
    <submittedName>
        <fullName evidence="1">Uncharacterized protein</fullName>
    </submittedName>
</protein>
<name>A0A6M3IKY7_9ZZZZ</name>
<accession>A0A6M3IKY7</accession>
<dbReference type="AlphaFoldDB" id="A0A6M3IKY7"/>